<feature type="transmembrane region" description="Helical" evidence="1">
    <location>
        <begin position="165"/>
        <end position="188"/>
    </location>
</feature>
<dbReference type="EMBL" id="JAUEPT010000330">
    <property type="protein sequence ID" value="KAK0421723.1"/>
    <property type="molecule type" value="Genomic_DNA"/>
</dbReference>
<evidence type="ECO:0000256" key="1">
    <source>
        <dbReference type="SAM" id="Phobius"/>
    </source>
</evidence>
<feature type="chain" id="PRO_5041307607" description="Fibronectin type-III domain-containing protein" evidence="2">
    <location>
        <begin position="21"/>
        <end position="253"/>
    </location>
</feature>
<keyword evidence="1" id="KW-1133">Transmembrane helix</keyword>
<evidence type="ECO:0000313" key="3">
    <source>
        <dbReference type="EMBL" id="KAK0421723.1"/>
    </source>
</evidence>
<keyword evidence="2" id="KW-0732">Signal</keyword>
<proteinExistence type="predicted"/>
<evidence type="ECO:0008006" key="5">
    <source>
        <dbReference type="Google" id="ProtNLM"/>
    </source>
</evidence>
<reference evidence="3" key="1">
    <citation type="submission" date="2023-06" db="EMBL/GenBank/DDBJ databases">
        <authorList>
            <consortium name="Lawrence Berkeley National Laboratory"/>
            <person name="Ahrendt S."/>
            <person name="Sahu N."/>
            <person name="Indic B."/>
            <person name="Wong-Bajracharya J."/>
            <person name="Merenyi Z."/>
            <person name="Ke H.-M."/>
            <person name="Monk M."/>
            <person name="Kocsube S."/>
            <person name="Drula E."/>
            <person name="Lipzen A."/>
            <person name="Balint B."/>
            <person name="Henrissat B."/>
            <person name="Andreopoulos B."/>
            <person name="Martin F.M."/>
            <person name="Harder C.B."/>
            <person name="Rigling D."/>
            <person name="Ford K.L."/>
            <person name="Foster G.D."/>
            <person name="Pangilinan J."/>
            <person name="Papanicolaou A."/>
            <person name="Barry K."/>
            <person name="LaButti K."/>
            <person name="Viragh M."/>
            <person name="Koriabine M."/>
            <person name="Yan M."/>
            <person name="Riley R."/>
            <person name="Champramary S."/>
            <person name="Plett K.L."/>
            <person name="Tsai I.J."/>
            <person name="Slot J."/>
            <person name="Sipos G."/>
            <person name="Plett J."/>
            <person name="Nagy L.G."/>
            <person name="Grigoriev I.V."/>
        </authorList>
    </citation>
    <scope>NUCLEOTIDE SEQUENCE</scope>
    <source>
        <strain evidence="3">FPL87.14</strain>
    </source>
</reference>
<feature type="signal peptide" evidence="2">
    <location>
        <begin position="1"/>
        <end position="20"/>
    </location>
</feature>
<gene>
    <name evidence="3" type="ORF">EV421DRAFT_1961668</name>
</gene>
<dbReference type="AlphaFoldDB" id="A0AA39IEG7"/>
<keyword evidence="1" id="KW-0812">Transmembrane</keyword>
<dbReference type="Proteomes" id="UP001175226">
    <property type="component" value="Unassembled WGS sequence"/>
</dbReference>
<evidence type="ECO:0000313" key="4">
    <source>
        <dbReference type="Proteomes" id="UP001175226"/>
    </source>
</evidence>
<organism evidence="3 4">
    <name type="scientific">Armillaria borealis</name>
    <dbReference type="NCBI Taxonomy" id="47425"/>
    <lineage>
        <taxon>Eukaryota</taxon>
        <taxon>Fungi</taxon>
        <taxon>Dikarya</taxon>
        <taxon>Basidiomycota</taxon>
        <taxon>Agaricomycotina</taxon>
        <taxon>Agaricomycetes</taxon>
        <taxon>Agaricomycetidae</taxon>
        <taxon>Agaricales</taxon>
        <taxon>Marasmiineae</taxon>
        <taxon>Physalacriaceae</taxon>
        <taxon>Armillaria</taxon>
    </lineage>
</organism>
<name>A0AA39IEG7_9AGAR</name>
<accession>A0AA39IEG7</accession>
<comment type="caution">
    <text evidence="3">The sequence shown here is derived from an EMBL/GenBank/DDBJ whole genome shotgun (WGS) entry which is preliminary data.</text>
</comment>
<evidence type="ECO:0000256" key="2">
    <source>
        <dbReference type="SAM" id="SignalP"/>
    </source>
</evidence>
<protein>
    <recommendedName>
        <fullName evidence="5">Fibronectin type-III domain-containing protein</fullName>
    </recommendedName>
</protein>
<keyword evidence="4" id="KW-1185">Reference proteome</keyword>
<keyword evidence="1" id="KW-0472">Membrane</keyword>
<sequence>MIPMILFYASLFMYILPVPSLVITVPTQPPPRVNDSTSVLLTWTSAESDPSHFFIAVKNIFPPDLNVTSFIQPMENFAATRNVSLVFEYAGKTFIEAIKASPTAPDSNITFASSEPFQVDEGLANGISASFTSTITGSTMETSVTIPSTSTAATASSSSKHNHTAAVIAAVLSGIILLVLTAASVFIWRYHKRRNIARQGTFSTNFDDERQHIPTMPAFLNSIDEREHRASLGSPSDHSFDVPPPPYSLFIRE</sequence>